<organism evidence="5 6">
    <name type="scientific">Trichoplax adhaerens</name>
    <name type="common">Trichoplax reptans</name>
    <dbReference type="NCBI Taxonomy" id="10228"/>
    <lineage>
        <taxon>Eukaryota</taxon>
        <taxon>Metazoa</taxon>
        <taxon>Placozoa</taxon>
        <taxon>Uniplacotomia</taxon>
        <taxon>Trichoplacea</taxon>
        <taxon>Trichoplacidae</taxon>
        <taxon>Trichoplax</taxon>
    </lineage>
</organism>
<dbReference type="OMA" id="MEALEXE"/>
<feature type="region of interest" description="Disordered" evidence="4">
    <location>
        <begin position="287"/>
        <end position="342"/>
    </location>
</feature>
<evidence type="ECO:0000313" key="5">
    <source>
        <dbReference type="EMBL" id="EDV29476.1"/>
    </source>
</evidence>
<dbReference type="PANTHER" id="PTHR15502">
    <property type="entry name" value="CALCINEURIN-BINDING PROTEIN CABIN 1-RELATED"/>
    <property type="match status" value="1"/>
</dbReference>
<feature type="region of interest" description="Disordered" evidence="4">
    <location>
        <begin position="375"/>
        <end position="402"/>
    </location>
</feature>
<feature type="region of interest" description="Disordered" evidence="4">
    <location>
        <begin position="1480"/>
        <end position="1501"/>
    </location>
</feature>
<feature type="region of interest" description="Disordered" evidence="4">
    <location>
        <begin position="1138"/>
        <end position="1170"/>
    </location>
</feature>
<dbReference type="InParanoid" id="B3RL25"/>
<evidence type="ECO:0000313" key="6">
    <source>
        <dbReference type="Proteomes" id="UP000009022"/>
    </source>
</evidence>
<dbReference type="GO" id="GO:0006325">
    <property type="term" value="P:chromatin organization"/>
    <property type="evidence" value="ECO:0007669"/>
    <property type="project" value="InterPro"/>
</dbReference>
<keyword evidence="6" id="KW-1185">Reference proteome</keyword>
<dbReference type="PROSITE" id="PS50005">
    <property type="entry name" value="TPR"/>
    <property type="match status" value="1"/>
</dbReference>
<dbReference type="OrthoDB" id="77564at2759"/>
<dbReference type="HOGENOM" id="CLU_257209_0_0_1"/>
<name>B3RL25_TRIAD</name>
<feature type="region of interest" description="Disordered" evidence="4">
    <location>
        <begin position="787"/>
        <end position="816"/>
    </location>
</feature>
<dbReference type="RefSeq" id="XP_002108678.1">
    <property type="nucleotide sequence ID" value="XM_002108642.1"/>
</dbReference>
<dbReference type="GO" id="GO:0005634">
    <property type="term" value="C:nucleus"/>
    <property type="evidence" value="ECO:0000318"/>
    <property type="project" value="GO_Central"/>
</dbReference>
<dbReference type="InterPro" id="IPR011990">
    <property type="entry name" value="TPR-like_helical_dom_sf"/>
</dbReference>
<comment type="subcellular location">
    <subcellularLocation>
        <location evidence="1">Nucleus</location>
    </subcellularLocation>
</comment>
<dbReference type="KEGG" id="tad:TRIADDRAFT_51853"/>
<evidence type="ECO:0000256" key="1">
    <source>
        <dbReference type="ARBA" id="ARBA00004123"/>
    </source>
</evidence>
<dbReference type="eggNOG" id="ENOG502QPUI">
    <property type="taxonomic scope" value="Eukaryota"/>
</dbReference>
<dbReference type="STRING" id="10228.B3RL25"/>
<dbReference type="FunCoup" id="B3RL25">
    <property type="interactions" value="1173"/>
</dbReference>
<gene>
    <name evidence="5" type="ORF">TRIADDRAFT_51853</name>
</gene>
<protein>
    <submittedName>
        <fullName evidence="5">Uncharacterized protein</fullName>
    </submittedName>
</protein>
<feature type="repeat" description="TPR" evidence="3">
    <location>
        <begin position="107"/>
        <end position="140"/>
    </location>
</feature>
<dbReference type="PhylomeDB" id="B3RL25"/>
<dbReference type="InterPro" id="IPR019734">
    <property type="entry name" value="TPR_rpt"/>
</dbReference>
<accession>B3RL25</accession>
<evidence type="ECO:0000256" key="3">
    <source>
        <dbReference type="PROSITE-ProRule" id="PRU00339"/>
    </source>
</evidence>
<proteinExistence type="predicted"/>
<feature type="compositionally biased region" description="Polar residues" evidence="4">
    <location>
        <begin position="788"/>
        <end position="798"/>
    </location>
</feature>
<evidence type="ECO:0000256" key="4">
    <source>
        <dbReference type="SAM" id="MobiDB-lite"/>
    </source>
</evidence>
<feature type="compositionally biased region" description="Polar residues" evidence="4">
    <location>
        <begin position="377"/>
        <end position="387"/>
    </location>
</feature>
<dbReference type="CTD" id="6749104"/>
<reference evidence="5 6" key="1">
    <citation type="journal article" date="2008" name="Nature">
        <title>The Trichoplax genome and the nature of placozoans.</title>
        <authorList>
            <person name="Srivastava M."/>
            <person name="Begovic E."/>
            <person name="Chapman J."/>
            <person name="Putnam N.H."/>
            <person name="Hellsten U."/>
            <person name="Kawashima T."/>
            <person name="Kuo A."/>
            <person name="Mitros T."/>
            <person name="Salamov A."/>
            <person name="Carpenter M.L."/>
            <person name="Signorovitch A.Y."/>
            <person name="Moreno M.A."/>
            <person name="Kamm K."/>
            <person name="Grimwood J."/>
            <person name="Schmutz J."/>
            <person name="Shapiro H."/>
            <person name="Grigoriev I.V."/>
            <person name="Buss L.W."/>
            <person name="Schierwater B."/>
            <person name="Dellaporta S.L."/>
            <person name="Rokhsar D.S."/>
        </authorList>
    </citation>
    <scope>NUCLEOTIDE SEQUENCE [LARGE SCALE GENOMIC DNA]</scope>
    <source>
        <strain evidence="5 6">Grell-BS-1999</strain>
    </source>
</reference>
<feature type="compositionally biased region" description="Basic and acidic residues" evidence="4">
    <location>
        <begin position="292"/>
        <end position="328"/>
    </location>
</feature>
<dbReference type="InterPro" id="IPR033053">
    <property type="entry name" value="Hir3/CABIN1"/>
</dbReference>
<feature type="compositionally biased region" description="Polar residues" evidence="4">
    <location>
        <begin position="1140"/>
        <end position="1151"/>
    </location>
</feature>
<dbReference type="SUPFAM" id="SSF48452">
    <property type="entry name" value="TPR-like"/>
    <property type="match status" value="2"/>
</dbReference>
<keyword evidence="2" id="KW-0539">Nucleus</keyword>
<sequence length="1501" mass="171829">MPQLYPPYDSLKSCGMSILLYMLKNPLLRLESRDTGRFRAIEETSSDGTSDDEIATKESQEAEAKGKYYDALKSHSQENYEEAKKLYTQVLNSDFIKDAIDIDDTDVSLWSHVGSLFIKINKFADARTAFQQGLIRNPAYRPCIDKLMTLLFAVGDYHNCLNLIFIALELSCANSRAWCLKEQIFKECPYLADVNQNYILQKIGISESSTAIDPEYKQQIIEEALSMRNEHKKLVEMTLPEAVHLKKPLASLTWYHLGQHLIKIYDDLQSLPDASMLTLIDLQSMVRPKKSNSKDNNESPTKETNTDGRKRKRIASEKAREPSTPEPKRRSKRVRTVSASDDQKSQAFIKELTNLIPKSLQIDINKNYDAKGASQAELKTNSGSEQKQAAAEQKGSSWSTLGDSEMIDESFDVREFIHKQNDHRPENLTDIVLKVYARLRPHIILPSIFSQIHKRCCNYSDELDEQACQELVTLCLVVLELQLDTWLCMKAKSNNYSPSKVTPLKLPECPVTLPRSCVGDCIQNDITFIKNCVFTDRLCFYNRMEIAVRVLWAQARYMMHEGQIDTSLYILKQCQQIISNGSQENISDAPKQAWSITLTNCTLDREISQETVAKKIKSLLRCQSFDEVQQLFQIDEFEKVIAILELRLNDEGNKEESLEKYDNTIPERPAHFMLLCESYLKLKDYHGYIKIAEKTLHEIILKLNSSAAWKNIVGQLLNEIQDCLDQHPKCLKTLEWDKTVRFVQNIIQMIDLVMNTDSVDTSEVNVQPWICLNTIVRQMESERHLNENKNGNIDTAGNNLDLANGNQTELGEPSASHCNDSTASANSFTEPCIFQLLKCSHQYLGKKSWCCRNDGAFLFFAEKTFTELLDEYDYLKAKAFEQHLSPQVEIKWENVSALFNFLKPNPLPNFNSPKTQSISLERENRFDKALLKHCSFALKCFEKATRLDDSYCLVWTEYGSLAYMMQAHTSRRMKEPYRTMYASNTSENDEFMIKKHKEMLELALKCFLKATSLAGDNDEKWFLYYMTGKCYEKLKMPPKKSLDLYLKAASRLHHEKADYPKKVTYSQSSQLLAVEAVEIHYRLFASMLKALENNSESQHKVIDEYVSKVYKLPFILAEEKSSKDSEKNMLDQDRVEKITSAKNETAKSNPIHSRKRVKEEDSDTNDTRDNDKNLSAIRVLREHDYVENACRATINRRSTITRRKSIDKKINITSPVGNQSSIVKHQRGDTNTDCLDESVSLTQQSETVELRRLKNIELCLKGISICLDRCSFSYKSVYRLASTLFYSSVHKDITLCRSLLLGWSKSTSSAFPTKTDVQFNIPKYSIFCLNKANFFSSMYKNPVEDFERAGGFCAAINKSLLLLLKILAEVKDISMIFTLSGILDKKPQDKRKYMKDVDRCHLAKKAYLIGVGIVSELVDQLEFTTSGDVSDEKANLPKDFNKANLTSALPKMKELKDKFEDENQVTETLLAKAEKLLSLASDKQPSETQKEELPTTSDLVN</sequence>
<dbReference type="EMBL" id="DS985241">
    <property type="protein sequence ID" value="EDV29476.1"/>
    <property type="molecule type" value="Genomic_DNA"/>
</dbReference>
<feature type="compositionally biased region" description="Basic and acidic residues" evidence="4">
    <location>
        <begin position="1484"/>
        <end position="1493"/>
    </location>
</feature>
<dbReference type="PANTHER" id="PTHR15502:SF7">
    <property type="entry name" value="CALCINEURIN-BINDING PROTEIN CABIN-1"/>
    <property type="match status" value="1"/>
</dbReference>
<keyword evidence="3" id="KW-0802">TPR repeat</keyword>
<dbReference type="GeneID" id="6749104"/>
<dbReference type="Gene3D" id="1.25.40.10">
    <property type="entry name" value="Tetratricopeptide repeat domain"/>
    <property type="match status" value="1"/>
</dbReference>
<dbReference type="Proteomes" id="UP000009022">
    <property type="component" value="Unassembled WGS sequence"/>
</dbReference>
<evidence type="ECO:0000256" key="2">
    <source>
        <dbReference type="ARBA" id="ARBA00023242"/>
    </source>
</evidence>